<proteinExistence type="inferred from homology"/>
<keyword evidence="11 16" id="KW-0067">ATP-binding</keyword>
<evidence type="ECO:0000256" key="7">
    <source>
        <dbReference type="ARBA" id="ARBA00022490"/>
    </source>
</evidence>
<dbReference type="GO" id="GO:0015937">
    <property type="term" value="P:coenzyme A biosynthetic process"/>
    <property type="evidence" value="ECO:0007669"/>
    <property type="project" value="UniProtKB-UniRule"/>
</dbReference>
<dbReference type="InterPro" id="IPR004619">
    <property type="entry name" value="Type_III_PanK"/>
</dbReference>
<dbReference type="NCBIfam" id="NF009855">
    <property type="entry name" value="PRK13321.1"/>
    <property type="match status" value="1"/>
</dbReference>
<keyword evidence="16" id="KW-0479">Metal-binding</keyword>
<evidence type="ECO:0000256" key="3">
    <source>
        <dbReference type="ARBA" id="ARBA00004496"/>
    </source>
</evidence>
<sequence>MLLAIDIGNSNIVFGVYKDNIWQNTWRVITSIQKNAVDYEVILRNYFLEAGLKISEIHQVVLSSVVPPLTEALRQTVIHFCDQEPILVNAEVYPALKIGINNPHEIGADLVANAIAAVHRFPNNHCIVVDFGTALTFTTVSKHREILGVAITLGLQTAVRALSQNTAKLPEVPLELPHSPIGKNTTHAIQAGVLLGYVGAVPFILQQIENELGEKCKVIATGGLSSVLTPLQNCFDQIDMLLTLDGLRIIGESVNRK</sequence>
<keyword evidence="8 16" id="KW-0808">Transferase</keyword>
<evidence type="ECO:0000256" key="13">
    <source>
        <dbReference type="ARBA" id="ARBA00022993"/>
    </source>
</evidence>
<dbReference type="PANTHER" id="PTHR34265:SF1">
    <property type="entry name" value="TYPE III PANTOTHENATE KINASE"/>
    <property type="match status" value="1"/>
</dbReference>
<dbReference type="HAMAP" id="MF_01274">
    <property type="entry name" value="Pantothen_kinase_3"/>
    <property type="match status" value="1"/>
</dbReference>
<dbReference type="PANTHER" id="PTHR34265">
    <property type="entry name" value="TYPE III PANTOTHENATE KINASE"/>
    <property type="match status" value="1"/>
</dbReference>
<dbReference type="CDD" id="cd24015">
    <property type="entry name" value="ASKHA_NBD_PanK-III"/>
    <property type="match status" value="1"/>
</dbReference>
<dbReference type="STRING" id="1003.SAMN04488541_102546"/>
<dbReference type="RefSeq" id="WP_091546807.1">
    <property type="nucleotide sequence ID" value="NZ_FONY01000025.1"/>
</dbReference>
<evidence type="ECO:0000256" key="14">
    <source>
        <dbReference type="ARBA" id="ARBA00038036"/>
    </source>
</evidence>
<feature type="active site" description="Proton acceptor" evidence="16">
    <location>
        <position position="109"/>
    </location>
</feature>
<comment type="cofactor">
    <cofactor evidence="2">
        <name>K(+)</name>
        <dbReference type="ChEBI" id="CHEBI:29103"/>
    </cofactor>
</comment>
<comment type="similarity">
    <text evidence="14 16">Belongs to the type III pantothenate kinase family.</text>
</comment>
<comment type="subunit">
    <text evidence="5 16">Homodimer.</text>
</comment>
<accession>A0A1I2HTD2</accession>
<dbReference type="NCBIfam" id="TIGR00671">
    <property type="entry name" value="baf"/>
    <property type="match status" value="1"/>
</dbReference>
<comment type="subcellular location">
    <subcellularLocation>
        <location evidence="3 16">Cytoplasm</location>
    </subcellularLocation>
</comment>
<keyword evidence="9 16" id="KW-0547">Nucleotide-binding</keyword>
<evidence type="ECO:0000256" key="9">
    <source>
        <dbReference type="ARBA" id="ARBA00022741"/>
    </source>
</evidence>
<dbReference type="Gene3D" id="3.30.420.40">
    <property type="match status" value="2"/>
</dbReference>
<feature type="binding site" evidence="16">
    <location>
        <position position="133"/>
    </location>
    <ligand>
        <name>ATP</name>
        <dbReference type="ChEBI" id="CHEBI:30616"/>
    </ligand>
</feature>
<dbReference type="OrthoDB" id="9804707at2"/>
<feature type="binding site" evidence="16">
    <location>
        <position position="185"/>
    </location>
    <ligand>
        <name>substrate</name>
    </ligand>
</feature>
<dbReference type="GO" id="GO:0005737">
    <property type="term" value="C:cytoplasm"/>
    <property type="evidence" value="ECO:0007669"/>
    <property type="project" value="UniProtKB-SubCell"/>
</dbReference>
<keyword evidence="10 16" id="KW-0418">Kinase</keyword>
<evidence type="ECO:0000256" key="12">
    <source>
        <dbReference type="ARBA" id="ARBA00022958"/>
    </source>
</evidence>
<comment type="catalytic activity">
    <reaction evidence="1 16">
        <text>(R)-pantothenate + ATP = (R)-4'-phosphopantothenate + ADP + H(+)</text>
        <dbReference type="Rhea" id="RHEA:16373"/>
        <dbReference type="ChEBI" id="CHEBI:10986"/>
        <dbReference type="ChEBI" id="CHEBI:15378"/>
        <dbReference type="ChEBI" id="CHEBI:29032"/>
        <dbReference type="ChEBI" id="CHEBI:30616"/>
        <dbReference type="ChEBI" id="CHEBI:456216"/>
        <dbReference type="EC" id="2.7.1.33"/>
    </reaction>
</comment>
<keyword evidence="7 16" id="KW-0963">Cytoplasm</keyword>
<feature type="binding site" evidence="16">
    <location>
        <begin position="107"/>
        <end position="110"/>
    </location>
    <ligand>
        <name>substrate</name>
    </ligand>
</feature>
<keyword evidence="12 16" id="KW-0630">Potassium</keyword>
<evidence type="ECO:0000313" key="17">
    <source>
        <dbReference type="EMBL" id="SFF31671.1"/>
    </source>
</evidence>
<dbReference type="AlphaFoldDB" id="A0A1I2HTD2"/>
<dbReference type="SUPFAM" id="SSF53067">
    <property type="entry name" value="Actin-like ATPase domain"/>
    <property type="match status" value="2"/>
</dbReference>
<evidence type="ECO:0000256" key="10">
    <source>
        <dbReference type="ARBA" id="ARBA00022777"/>
    </source>
</evidence>
<keyword evidence="18" id="KW-1185">Reference proteome</keyword>
<comment type="cofactor">
    <cofactor evidence="16">
        <name>NH4(+)</name>
        <dbReference type="ChEBI" id="CHEBI:28938"/>
    </cofactor>
    <cofactor evidence="16">
        <name>K(+)</name>
        <dbReference type="ChEBI" id="CHEBI:29103"/>
    </cofactor>
    <text evidence="16">A monovalent cation. Ammonium or potassium.</text>
</comment>
<evidence type="ECO:0000256" key="15">
    <source>
        <dbReference type="ARBA" id="ARBA00040883"/>
    </source>
</evidence>
<comment type="caution">
    <text evidence="16">Lacks conserved residue(s) required for the propagation of feature annotation.</text>
</comment>
<evidence type="ECO:0000256" key="1">
    <source>
        <dbReference type="ARBA" id="ARBA00001206"/>
    </source>
</evidence>
<name>A0A1I2HTD2_9BACT</name>
<dbReference type="EC" id="2.7.1.33" evidence="6 16"/>
<evidence type="ECO:0000256" key="6">
    <source>
        <dbReference type="ARBA" id="ARBA00012102"/>
    </source>
</evidence>
<gene>
    <name evidence="16" type="primary">coaX</name>
    <name evidence="17" type="ORF">SAMN04488541_102546</name>
</gene>
<evidence type="ECO:0000256" key="5">
    <source>
        <dbReference type="ARBA" id="ARBA00011738"/>
    </source>
</evidence>
<evidence type="ECO:0000256" key="2">
    <source>
        <dbReference type="ARBA" id="ARBA00001958"/>
    </source>
</evidence>
<protein>
    <recommendedName>
        <fullName evidence="15 16">Type III pantothenate kinase</fullName>
        <ecNumber evidence="6 16">2.7.1.33</ecNumber>
    </recommendedName>
    <alternativeName>
        <fullName evidence="16">PanK-III</fullName>
    </alternativeName>
    <alternativeName>
        <fullName evidence="16">Pantothenic acid kinase</fullName>
    </alternativeName>
</protein>
<dbReference type="GO" id="GO:0005524">
    <property type="term" value="F:ATP binding"/>
    <property type="evidence" value="ECO:0007669"/>
    <property type="project" value="UniProtKB-UniRule"/>
</dbReference>
<feature type="binding site" evidence="16">
    <location>
        <position position="130"/>
    </location>
    <ligand>
        <name>K(+)</name>
        <dbReference type="ChEBI" id="CHEBI:29103"/>
    </ligand>
</feature>
<dbReference type="Pfam" id="PF03309">
    <property type="entry name" value="Pan_kinase"/>
    <property type="match status" value="1"/>
</dbReference>
<comment type="pathway">
    <text evidence="4 16">Cofactor biosynthesis; coenzyme A biosynthesis; CoA from (R)-pantothenate: step 1/5.</text>
</comment>
<dbReference type="GO" id="GO:0046872">
    <property type="term" value="F:metal ion binding"/>
    <property type="evidence" value="ECO:0007669"/>
    <property type="project" value="UniProtKB-KW"/>
</dbReference>
<evidence type="ECO:0000256" key="8">
    <source>
        <dbReference type="ARBA" id="ARBA00022679"/>
    </source>
</evidence>
<keyword evidence="13 16" id="KW-0173">Coenzyme A biosynthesis</keyword>
<dbReference type="InterPro" id="IPR043129">
    <property type="entry name" value="ATPase_NBD"/>
</dbReference>
<reference evidence="18" key="1">
    <citation type="submission" date="2016-10" db="EMBL/GenBank/DDBJ databases">
        <authorList>
            <person name="Varghese N."/>
            <person name="Submissions S."/>
        </authorList>
    </citation>
    <scope>NUCLEOTIDE SEQUENCE [LARGE SCALE GENOMIC DNA]</scope>
    <source>
        <strain>GEY</strain>
        <strain evidence="18">DSM 9560</strain>
    </source>
</reference>
<evidence type="ECO:0000256" key="11">
    <source>
        <dbReference type="ARBA" id="ARBA00022840"/>
    </source>
</evidence>
<dbReference type="GO" id="GO:0004594">
    <property type="term" value="F:pantothenate kinase activity"/>
    <property type="evidence" value="ECO:0007669"/>
    <property type="project" value="UniProtKB-UniRule"/>
</dbReference>
<evidence type="ECO:0000256" key="4">
    <source>
        <dbReference type="ARBA" id="ARBA00005225"/>
    </source>
</evidence>
<feature type="binding site" evidence="16">
    <location>
        <begin position="6"/>
        <end position="13"/>
    </location>
    <ligand>
        <name>ATP</name>
        <dbReference type="ChEBI" id="CHEBI:30616"/>
    </ligand>
</feature>
<evidence type="ECO:0000256" key="16">
    <source>
        <dbReference type="HAMAP-Rule" id="MF_01274"/>
    </source>
</evidence>
<evidence type="ECO:0000313" key="18">
    <source>
        <dbReference type="Proteomes" id="UP000199513"/>
    </source>
</evidence>
<organism evidence="17 18">
    <name type="scientific">Thermoflexibacter ruber</name>
    <dbReference type="NCBI Taxonomy" id="1003"/>
    <lineage>
        <taxon>Bacteria</taxon>
        <taxon>Pseudomonadati</taxon>
        <taxon>Bacteroidota</taxon>
        <taxon>Cytophagia</taxon>
        <taxon>Cytophagales</taxon>
        <taxon>Thermoflexibacteraceae</taxon>
        <taxon>Thermoflexibacter</taxon>
    </lineage>
</organism>
<comment type="function">
    <text evidence="16">Catalyzes the phosphorylation of pantothenate (Pan), the first step in CoA biosynthesis.</text>
</comment>
<dbReference type="EMBL" id="FONY01000025">
    <property type="protein sequence ID" value="SFF31671.1"/>
    <property type="molecule type" value="Genomic_DNA"/>
</dbReference>
<dbReference type="UniPathway" id="UPA00241">
    <property type="reaction ID" value="UER00352"/>
</dbReference>
<dbReference type="Proteomes" id="UP000199513">
    <property type="component" value="Unassembled WGS sequence"/>
</dbReference>